<feature type="compositionally biased region" description="Basic and acidic residues" evidence="11">
    <location>
        <begin position="1151"/>
        <end position="1162"/>
    </location>
</feature>
<dbReference type="InterPro" id="IPR008271">
    <property type="entry name" value="Ser/Thr_kinase_AS"/>
</dbReference>
<feature type="region of interest" description="Disordered" evidence="11">
    <location>
        <begin position="79"/>
        <end position="102"/>
    </location>
</feature>
<dbReference type="InterPro" id="IPR000014">
    <property type="entry name" value="PAS"/>
</dbReference>
<feature type="compositionally biased region" description="Low complexity" evidence="11">
    <location>
        <begin position="79"/>
        <end position="97"/>
    </location>
</feature>
<feature type="region of interest" description="Disordered" evidence="11">
    <location>
        <begin position="1426"/>
        <end position="1531"/>
    </location>
</feature>
<keyword evidence="5" id="KW-0547">Nucleotide-binding</keyword>
<dbReference type="Gene3D" id="3.40.50.2300">
    <property type="match status" value="1"/>
</dbReference>
<feature type="region of interest" description="Disordered" evidence="11">
    <location>
        <begin position="1565"/>
        <end position="1636"/>
    </location>
</feature>
<dbReference type="Pfam" id="PF00069">
    <property type="entry name" value="Pkinase"/>
    <property type="match status" value="2"/>
</dbReference>
<dbReference type="PROSITE" id="PS00108">
    <property type="entry name" value="PROTEIN_KINASE_ST"/>
    <property type="match status" value="1"/>
</dbReference>
<dbReference type="EMBL" id="PUHW01000270">
    <property type="protein sequence ID" value="KAG0687379.1"/>
    <property type="molecule type" value="Genomic_DNA"/>
</dbReference>
<name>A0A9P7BF73_9ASCO</name>
<evidence type="ECO:0000256" key="9">
    <source>
        <dbReference type="ARBA" id="ARBA00048679"/>
    </source>
</evidence>
<dbReference type="PROSITE" id="PS51285">
    <property type="entry name" value="AGC_KINASE_CTER"/>
    <property type="match status" value="1"/>
</dbReference>
<feature type="region of interest" description="Disordered" evidence="11">
    <location>
        <begin position="312"/>
        <end position="366"/>
    </location>
</feature>
<feature type="region of interest" description="Disordered" evidence="11">
    <location>
        <begin position="175"/>
        <end position="230"/>
    </location>
</feature>
<dbReference type="GO" id="GO:0004674">
    <property type="term" value="F:protein serine/threonine kinase activity"/>
    <property type="evidence" value="ECO:0007669"/>
    <property type="project" value="UniProtKB-KW"/>
</dbReference>
<dbReference type="GO" id="GO:0005524">
    <property type="term" value="F:ATP binding"/>
    <property type="evidence" value="ECO:0007669"/>
    <property type="project" value="UniProtKB-KW"/>
</dbReference>
<dbReference type="InterPro" id="IPR011006">
    <property type="entry name" value="CheY-like_superfamily"/>
</dbReference>
<feature type="domain" description="Protein kinase" evidence="12">
    <location>
        <begin position="899"/>
        <end position="1377"/>
    </location>
</feature>
<dbReference type="InterPro" id="IPR011009">
    <property type="entry name" value="Kinase-like_dom_sf"/>
</dbReference>
<evidence type="ECO:0000256" key="4">
    <source>
        <dbReference type="ARBA" id="ARBA00022679"/>
    </source>
</evidence>
<feature type="compositionally biased region" description="Polar residues" evidence="11">
    <location>
        <begin position="812"/>
        <end position="830"/>
    </location>
</feature>
<evidence type="ECO:0000259" key="13">
    <source>
        <dbReference type="PROSITE" id="PS50110"/>
    </source>
</evidence>
<comment type="caution">
    <text evidence="15">The sequence shown here is derived from an EMBL/GenBank/DDBJ whole genome shotgun (WGS) entry which is preliminary data.</text>
</comment>
<evidence type="ECO:0000259" key="12">
    <source>
        <dbReference type="PROSITE" id="PS50011"/>
    </source>
</evidence>
<evidence type="ECO:0000256" key="7">
    <source>
        <dbReference type="ARBA" id="ARBA00022840"/>
    </source>
</evidence>
<keyword evidence="16" id="KW-1185">Reference proteome</keyword>
<feature type="compositionally biased region" description="Polar residues" evidence="11">
    <location>
        <begin position="324"/>
        <end position="337"/>
    </location>
</feature>
<dbReference type="Gene3D" id="3.30.200.20">
    <property type="entry name" value="Phosphorylase Kinase, domain 1"/>
    <property type="match status" value="2"/>
</dbReference>
<dbReference type="GO" id="GO:0006950">
    <property type="term" value="P:response to stress"/>
    <property type="evidence" value="ECO:0007669"/>
    <property type="project" value="UniProtKB-ARBA"/>
</dbReference>
<feature type="compositionally biased region" description="Polar residues" evidence="11">
    <location>
        <begin position="1598"/>
        <end position="1608"/>
    </location>
</feature>
<comment type="caution">
    <text evidence="10">Lacks conserved residue(s) required for the propagation of feature annotation.</text>
</comment>
<feature type="domain" description="AGC-kinase C-terminal" evidence="14">
    <location>
        <begin position="1378"/>
        <end position="1445"/>
    </location>
</feature>
<evidence type="ECO:0000313" key="16">
    <source>
        <dbReference type="Proteomes" id="UP000697127"/>
    </source>
</evidence>
<evidence type="ECO:0000256" key="8">
    <source>
        <dbReference type="ARBA" id="ARBA00047899"/>
    </source>
</evidence>
<dbReference type="GO" id="GO:0005737">
    <property type="term" value="C:cytoplasm"/>
    <property type="evidence" value="ECO:0007669"/>
    <property type="project" value="TreeGrafter"/>
</dbReference>
<dbReference type="FunFam" id="1.10.510.10:FF:000340">
    <property type="entry name" value="Serine threonine protein kinase"/>
    <property type="match status" value="1"/>
</dbReference>
<dbReference type="InterPro" id="IPR000719">
    <property type="entry name" value="Prot_kinase_dom"/>
</dbReference>
<dbReference type="SMART" id="SM00220">
    <property type="entry name" value="S_TKc"/>
    <property type="match status" value="1"/>
</dbReference>
<feature type="compositionally biased region" description="Low complexity" evidence="11">
    <location>
        <begin position="1573"/>
        <end position="1592"/>
    </location>
</feature>
<evidence type="ECO:0000259" key="14">
    <source>
        <dbReference type="PROSITE" id="PS51285"/>
    </source>
</evidence>
<dbReference type="CDD" id="cd05579">
    <property type="entry name" value="STKc_MAST_like"/>
    <property type="match status" value="1"/>
</dbReference>
<feature type="compositionally biased region" description="Acidic residues" evidence="11">
    <location>
        <begin position="1446"/>
        <end position="1474"/>
    </location>
</feature>
<keyword evidence="6" id="KW-0418">Kinase</keyword>
<evidence type="ECO:0000256" key="1">
    <source>
        <dbReference type="ARBA" id="ARBA00012513"/>
    </source>
</evidence>
<dbReference type="InterPro" id="IPR000961">
    <property type="entry name" value="AGC-kinase_C"/>
</dbReference>
<dbReference type="SUPFAM" id="SSF56112">
    <property type="entry name" value="Protein kinase-like (PK-like)"/>
    <property type="match status" value="1"/>
</dbReference>
<dbReference type="CDD" id="cd00130">
    <property type="entry name" value="PAS"/>
    <property type="match status" value="1"/>
</dbReference>
<reference evidence="15" key="1">
    <citation type="submission" date="2020-11" db="EMBL/GenBank/DDBJ databases">
        <title>Kefir isolates.</title>
        <authorList>
            <person name="Marcisauskas S."/>
            <person name="Kim Y."/>
            <person name="Blasche S."/>
        </authorList>
    </citation>
    <scope>NUCLEOTIDE SEQUENCE</scope>
    <source>
        <strain evidence="15">Olga-1</strain>
    </source>
</reference>
<evidence type="ECO:0000256" key="6">
    <source>
        <dbReference type="ARBA" id="ARBA00022777"/>
    </source>
</evidence>
<keyword evidence="2" id="KW-0723">Serine/threonine-protein kinase</keyword>
<dbReference type="GO" id="GO:0000160">
    <property type="term" value="P:phosphorelay signal transduction system"/>
    <property type="evidence" value="ECO:0007669"/>
    <property type="project" value="InterPro"/>
</dbReference>
<dbReference type="PANTHER" id="PTHR24356:SF1">
    <property type="entry name" value="SERINE_THREONINE-PROTEIN KINASE GREATWALL"/>
    <property type="match status" value="1"/>
</dbReference>
<keyword evidence="3" id="KW-0597">Phosphoprotein</keyword>
<keyword evidence="4" id="KW-0808">Transferase</keyword>
<feature type="domain" description="Response regulatory" evidence="13">
    <location>
        <begin position="1757"/>
        <end position="1871"/>
    </location>
</feature>
<feature type="compositionally biased region" description="Polar residues" evidence="11">
    <location>
        <begin position="1134"/>
        <end position="1150"/>
    </location>
</feature>
<feature type="region of interest" description="Disordered" evidence="11">
    <location>
        <begin position="1193"/>
        <end position="1218"/>
    </location>
</feature>
<feature type="region of interest" description="Disordered" evidence="11">
    <location>
        <begin position="809"/>
        <end position="830"/>
    </location>
</feature>
<dbReference type="GO" id="GO:0005634">
    <property type="term" value="C:nucleus"/>
    <property type="evidence" value="ECO:0007669"/>
    <property type="project" value="TreeGrafter"/>
</dbReference>
<evidence type="ECO:0000313" key="15">
    <source>
        <dbReference type="EMBL" id="KAG0687379.1"/>
    </source>
</evidence>
<dbReference type="FunFam" id="3.30.200.20:FF:001008">
    <property type="entry name" value="Serine/threonine-protein kinase cek1"/>
    <property type="match status" value="1"/>
</dbReference>
<dbReference type="SUPFAM" id="SSF52172">
    <property type="entry name" value="CheY-like"/>
    <property type="match status" value="1"/>
</dbReference>
<dbReference type="PROSITE" id="PS50110">
    <property type="entry name" value="RESPONSE_REGULATORY"/>
    <property type="match status" value="1"/>
</dbReference>
<dbReference type="PANTHER" id="PTHR24356">
    <property type="entry name" value="SERINE/THREONINE-PROTEIN KINASE"/>
    <property type="match status" value="1"/>
</dbReference>
<protein>
    <recommendedName>
        <fullName evidence="1">non-specific serine/threonine protein kinase</fullName>
        <ecNumber evidence="1">2.7.11.1</ecNumber>
    </recommendedName>
</protein>
<comment type="catalytic activity">
    <reaction evidence="9">
        <text>L-seryl-[protein] + ATP = O-phospho-L-seryl-[protein] + ADP + H(+)</text>
        <dbReference type="Rhea" id="RHEA:17989"/>
        <dbReference type="Rhea" id="RHEA-COMP:9863"/>
        <dbReference type="Rhea" id="RHEA-COMP:11604"/>
        <dbReference type="ChEBI" id="CHEBI:15378"/>
        <dbReference type="ChEBI" id="CHEBI:29999"/>
        <dbReference type="ChEBI" id="CHEBI:30616"/>
        <dbReference type="ChEBI" id="CHEBI:83421"/>
        <dbReference type="ChEBI" id="CHEBI:456216"/>
        <dbReference type="EC" id="2.7.11.1"/>
    </reaction>
</comment>
<feature type="region of interest" description="Disordered" evidence="11">
    <location>
        <begin position="1"/>
        <end position="66"/>
    </location>
</feature>
<feature type="compositionally biased region" description="Low complexity" evidence="11">
    <location>
        <begin position="1"/>
        <end position="16"/>
    </location>
</feature>
<dbReference type="EC" id="2.7.11.1" evidence="1"/>
<dbReference type="InterPro" id="IPR050236">
    <property type="entry name" value="Ser_Thr_kinase_AGC"/>
</dbReference>
<feature type="compositionally biased region" description="Low complexity" evidence="11">
    <location>
        <begin position="347"/>
        <end position="366"/>
    </location>
</feature>
<dbReference type="PROSITE" id="PS50011">
    <property type="entry name" value="PROTEIN_KINASE_DOM"/>
    <property type="match status" value="1"/>
</dbReference>
<feature type="region of interest" description="Disordered" evidence="11">
    <location>
        <begin position="1134"/>
        <end position="1162"/>
    </location>
</feature>
<feature type="compositionally biased region" description="Polar residues" evidence="11">
    <location>
        <begin position="1614"/>
        <end position="1634"/>
    </location>
</feature>
<accession>A0A9P7BF73</accession>
<comment type="catalytic activity">
    <reaction evidence="8">
        <text>L-threonyl-[protein] + ATP = O-phospho-L-threonyl-[protein] + ADP + H(+)</text>
        <dbReference type="Rhea" id="RHEA:46608"/>
        <dbReference type="Rhea" id="RHEA-COMP:11060"/>
        <dbReference type="Rhea" id="RHEA-COMP:11605"/>
        <dbReference type="ChEBI" id="CHEBI:15378"/>
        <dbReference type="ChEBI" id="CHEBI:30013"/>
        <dbReference type="ChEBI" id="CHEBI:30616"/>
        <dbReference type="ChEBI" id="CHEBI:61977"/>
        <dbReference type="ChEBI" id="CHEBI:456216"/>
        <dbReference type="EC" id="2.7.11.1"/>
    </reaction>
</comment>
<organism evidence="15 16">
    <name type="scientific">Pichia californica</name>
    <dbReference type="NCBI Taxonomy" id="460514"/>
    <lineage>
        <taxon>Eukaryota</taxon>
        <taxon>Fungi</taxon>
        <taxon>Dikarya</taxon>
        <taxon>Ascomycota</taxon>
        <taxon>Saccharomycotina</taxon>
        <taxon>Pichiomycetes</taxon>
        <taxon>Pichiales</taxon>
        <taxon>Pichiaceae</taxon>
        <taxon>Pichia</taxon>
    </lineage>
</organism>
<evidence type="ECO:0000256" key="11">
    <source>
        <dbReference type="SAM" id="MobiDB-lite"/>
    </source>
</evidence>
<evidence type="ECO:0000256" key="10">
    <source>
        <dbReference type="PROSITE-ProRule" id="PRU00169"/>
    </source>
</evidence>
<dbReference type="Gene3D" id="1.10.510.10">
    <property type="entry name" value="Transferase(Phosphotransferase) domain 1"/>
    <property type="match status" value="2"/>
</dbReference>
<dbReference type="GO" id="GO:1900445">
    <property type="term" value="P:positive regulation of filamentous growth of a population of unicellular organisms in response to biotic stimulus"/>
    <property type="evidence" value="ECO:0007669"/>
    <property type="project" value="UniProtKB-ARBA"/>
</dbReference>
<evidence type="ECO:0000256" key="2">
    <source>
        <dbReference type="ARBA" id="ARBA00022527"/>
    </source>
</evidence>
<feature type="compositionally biased region" description="Low complexity" evidence="11">
    <location>
        <begin position="1667"/>
        <end position="1682"/>
    </location>
</feature>
<sequence>MSLNNNPDMNIHNINMRNDDSPMDILHTSQSSLNEINKGKHNSHLSDHESSLSPTKMKNNSDSITNSITNNIHIQNQKASSSLSASSSSSSSISLSAPKPKRTPILSTTLFANSKSPIIDTRSTTPTKFQKCAFVSGALKNNTESSNYSSRSVSPLNTDESQLIDNHINSQESLLGIRGTTDNSNSYLPNSLERSRKGRHRKRQINQPKRVGHSSSSRSRSRNPTHRENFQFHQNRALVLELDLNGIIKFISRSWESIVGTNIAKIVNKPMSQLIIGEEEDKSVFEKAINIMIQDDETYRIRFITPTNLLDKKSDNFDNNSDNITQSPPISCSSGDSKISDKDANETETLNSTNDNSDNDSLSIHSNSSTITTDGGFIELEAQGILIHDKNDQPTHSMWIVKPWIPIQSVAFSFSEDLVSTIGSFGVNLLESYMLQLTDLEVTDESYLPSPSLELCRICEERVPNWWLEKHSELCLIEHRVEDMVYIKQEELQDHRKLLHNILETLHKKHPQSPVLSPSPSSTSTLSNLGLMDIPVSSASSISSVSSSQSESSTSSGSVLSISDYKGFPIPYGPQMVGVPPSRRKSAGTLFPQIRFPFKNIENLIAYCDEALKINPGEIRFDNKESTEQCEIVYSPDSANALKALNELSFLSSSDPAIQQLTEDTKNLVEEKLEKLERYAHILQYVDRITKETNDLVIQTVNNTIKKIKEHVFNISESESENDCTSIKSNRILTPNLNTPKSTSFSQPNNNITFNNVYLDTYSPNTSREDLRFGSTLGSGNSTPRNLSSVVRKSNPLITVLGEETSRIKRVPTNNSFSTPKRPTSPGSILSLSKSVKKNEMSTSSPFSSPLLQYVDSSRLTGAPALSLSNLAANSDKPPLSPLLVPTTVKHSVPSIKDYEIVKPISKGAFGSVFLAKRKLTGDYFAIKVLKKSDMIAKNQVTNVKAERAIMMAQSNSEHVVQLIASFQSTHYLYLVMEYLNGGDLATLLHNMNTLPDVWAKRYIAEVIVGVNDLHLQGIVHRDLKPDNFLIDRSGHVKLTDFGLSRMGLVSRQKAVAKYQAQNIHQRALSQSSGLSARNSFSSNRSASGLGLLSPGSLLGMQPSSNPGSISINNSALSNSEVVTVDNPFQANSNLSLDRNDESFSLNSFKSPDDTLSDKDSIKDYYPLNNIIDGKHEDTKPCPITRLQHEYGARARRLSSASQSSQASDSHYNAANPLASPINTSKLSNLKTITQNISNSSENDADSSGHSIEVPKDFALFDPDHSTQARKFVGTPDYLAPETVAGLGQDASSDWWSIGCILFEFLFGYPPFNDDTPDKVFNNILYGEIQWPHLLPDQFKMYCSDTARDLIEKLLIKDPTQRLGSGGSEEIMNHPYFEGICWDTLFDEEASFVPEVEHPESTDYFDQRGATMNSFPVDDEIESANMENNNNNVTYTKSANDKDIGYSEDFENDAEESDNEEDEEDEAESEDDNSDVDRFYNNPDEYMMKRSDSSSNTINSTKLSFSTSSPQMLSSRERRSSRLNDAGNNSEFGSFQFRNLMVLEKQNKDAINRLKSEHLEHRNSISSITSSDGGYYPQSTGSSSSAYGTGSSLPVTPGTPSVQGTSISRGRPQQLLTPNKRSSSPNPQIITNVNKPPLLSFIPSPTLKTFGGLESDTLAATKTAPISSNTNSSNLNMNSNSKSVEKKTSVSSPAIHILTKSFTRTLSDFSPSSSDNEERSVILTKLKKIPLGSSLHRSSSSVSQFQQNSISLLPKLTVLVFEPIPIHRYSITRDLKEIGCIVFSCASGSELIKLTSSNLEFDIIFASSESQKLNSVDLVKLIRHTNSLNSNSTMVALTTYSKDTQAFGVFDYVIEYPITRKKLKDIIKSVENNRANSEEAIVTDTE</sequence>
<keyword evidence="7" id="KW-0067">ATP-binding</keyword>
<evidence type="ECO:0000256" key="3">
    <source>
        <dbReference type="ARBA" id="ARBA00022553"/>
    </source>
</evidence>
<feature type="compositionally biased region" description="Polar residues" evidence="11">
    <location>
        <begin position="1493"/>
        <end position="1513"/>
    </location>
</feature>
<feature type="region of interest" description="Disordered" evidence="11">
    <location>
        <begin position="1664"/>
        <end position="1688"/>
    </location>
</feature>
<dbReference type="GO" id="GO:0036180">
    <property type="term" value="P:filamentous growth of a population of unicellular organisms in response to biotic stimulus"/>
    <property type="evidence" value="ECO:0007669"/>
    <property type="project" value="UniProtKB-ARBA"/>
</dbReference>
<proteinExistence type="predicted"/>
<feature type="compositionally biased region" description="Low complexity" evidence="11">
    <location>
        <begin position="1198"/>
        <end position="1210"/>
    </location>
</feature>
<dbReference type="Proteomes" id="UP000697127">
    <property type="component" value="Unassembled WGS sequence"/>
</dbReference>
<feature type="compositionally biased region" description="Polar residues" evidence="11">
    <location>
        <begin position="180"/>
        <end position="189"/>
    </location>
</feature>
<evidence type="ECO:0000256" key="5">
    <source>
        <dbReference type="ARBA" id="ARBA00022741"/>
    </source>
</evidence>
<dbReference type="InterPro" id="IPR001789">
    <property type="entry name" value="Sig_transdc_resp-reg_receiver"/>
</dbReference>
<dbReference type="GO" id="GO:1901992">
    <property type="term" value="P:positive regulation of mitotic cell cycle phase transition"/>
    <property type="evidence" value="ECO:0007669"/>
    <property type="project" value="UniProtKB-ARBA"/>
</dbReference>
<gene>
    <name evidence="15" type="primary">RIM15</name>
    <name evidence="15" type="ORF">C6P40_002443</name>
</gene>